<dbReference type="AlphaFoldDB" id="A0A1Y6BPD5"/>
<dbReference type="Proteomes" id="UP000192907">
    <property type="component" value="Unassembled WGS sequence"/>
</dbReference>
<dbReference type="Pfam" id="PF13432">
    <property type="entry name" value="TPR_16"/>
    <property type="match status" value="2"/>
</dbReference>
<dbReference type="InterPro" id="IPR011990">
    <property type="entry name" value="TPR-like_helical_dom_sf"/>
</dbReference>
<evidence type="ECO:0000313" key="5">
    <source>
        <dbReference type="EMBL" id="SMF20589.1"/>
    </source>
</evidence>
<evidence type="ECO:0000256" key="3">
    <source>
        <dbReference type="PROSITE-ProRule" id="PRU00339"/>
    </source>
</evidence>
<name>A0A1Y6BPD5_9BACT</name>
<keyword evidence="6" id="KW-1185">Reference proteome</keyword>
<dbReference type="Pfam" id="PF13181">
    <property type="entry name" value="TPR_8"/>
    <property type="match status" value="1"/>
</dbReference>
<keyword evidence="4" id="KW-0732">Signal</keyword>
<dbReference type="RefSeq" id="WP_132318583.1">
    <property type="nucleotide sequence ID" value="NZ_FWZT01000007.1"/>
</dbReference>
<dbReference type="InterPro" id="IPR019734">
    <property type="entry name" value="TPR_rpt"/>
</dbReference>
<accession>A0A1Y6BPD5</accession>
<dbReference type="EMBL" id="FWZT01000007">
    <property type="protein sequence ID" value="SMF20589.1"/>
    <property type="molecule type" value="Genomic_DNA"/>
</dbReference>
<dbReference type="Gene3D" id="1.25.40.10">
    <property type="entry name" value="Tetratricopeptide repeat domain"/>
    <property type="match status" value="4"/>
</dbReference>
<evidence type="ECO:0000256" key="2">
    <source>
        <dbReference type="ARBA" id="ARBA00022803"/>
    </source>
</evidence>
<proteinExistence type="predicted"/>
<dbReference type="OrthoDB" id="5829198at2"/>
<feature type="signal peptide" evidence="4">
    <location>
        <begin position="1"/>
        <end position="20"/>
    </location>
</feature>
<dbReference type="PANTHER" id="PTHR44186">
    <property type="match status" value="1"/>
</dbReference>
<keyword evidence="1" id="KW-0677">Repeat</keyword>
<evidence type="ECO:0000256" key="1">
    <source>
        <dbReference type="ARBA" id="ARBA00022737"/>
    </source>
</evidence>
<keyword evidence="2 3" id="KW-0802">TPR repeat</keyword>
<dbReference type="PROSITE" id="PS50005">
    <property type="entry name" value="TPR"/>
    <property type="match status" value="1"/>
</dbReference>
<feature type="repeat" description="TPR" evidence="3">
    <location>
        <begin position="86"/>
        <end position="119"/>
    </location>
</feature>
<organism evidence="5 6">
    <name type="scientific">Pseudobacteriovorax antillogorgiicola</name>
    <dbReference type="NCBI Taxonomy" id="1513793"/>
    <lineage>
        <taxon>Bacteria</taxon>
        <taxon>Pseudomonadati</taxon>
        <taxon>Bdellovibrionota</taxon>
        <taxon>Oligoflexia</taxon>
        <taxon>Oligoflexales</taxon>
        <taxon>Pseudobacteriovoracaceae</taxon>
        <taxon>Pseudobacteriovorax</taxon>
    </lineage>
</organism>
<sequence>MRPIWTILMALQLFAVPSLATGKTVQEVVNRKPQTIEGGRSGTIRERSLKRLTKAQQLMSTEKYDAALEILQGLEKSLSGNKFGLAQVYQTSGYVYAQSDRFAKASEYFRKTIELNSLPKTPTLNTMYSLAQVLVAEERYIDAVPYIQDYLFNKEPQRAEAFFFYGQVLAQLKQMRMAAVQVEKALKLTDSPKESWLRLLVALYFEQKLYSKAAVILEKLVNIKPDKNQYWKQLSSVYIAMNQDSKALAVLEVAYKNKVLTEEKDLLQLIRLSLFEGVPYKAGVYLQKALDDGAVAKTSKHFELLAESWIQAQEVDRALTALDKAAPLSSDGKLYVRQGQLYLEKEKWKESIAALKKGIEKGGLKKEGLAYVALGIAHYNSGATQSAIESFRKAKAFPKFKKQAAEWINHVNTEVAITH</sequence>
<dbReference type="SMART" id="SM00028">
    <property type="entry name" value="TPR"/>
    <property type="match status" value="5"/>
</dbReference>
<dbReference type="SUPFAM" id="SSF48452">
    <property type="entry name" value="TPR-like"/>
    <property type="match status" value="2"/>
</dbReference>
<protein>
    <submittedName>
        <fullName evidence="5">Tetratricopeptide repeat-containing protein</fullName>
    </submittedName>
</protein>
<evidence type="ECO:0000313" key="6">
    <source>
        <dbReference type="Proteomes" id="UP000192907"/>
    </source>
</evidence>
<dbReference type="STRING" id="1513793.SAMN06296036_10742"/>
<gene>
    <name evidence="5" type="ORF">SAMN06296036_10742</name>
</gene>
<reference evidence="6" key="1">
    <citation type="submission" date="2017-04" db="EMBL/GenBank/DDBJ databases">
        <authorList>
            <person name="Varghese N."/>
            <person name="Submissions S."/>
        </authorList>
    </citation>
    <scope>NUCLEOTIDE SEQUENCE [LARGE SCALE GENOMIC DNA]</scope>
    <source>
        <strain evidence="6">RKEM611</strain>
    </source>
</reference>
<evidence type="ECO:0000256" key="4">
    <source>
        <dbReference type="SAM" id="SignalP"/>
    </source>
</evidence>
<feature type="chain" id="PRO_5013096908" evidence="4">
    <location>
        <begin position="21"/>
        <end position="419"/>
    </location>
</feature>
<dbReference type="PANTHER" id="PTHR44186:SF1">
    <property type="entry name" value="BARDET-BIEDL SYNDROME 4 PROTEIN"/>
    <property type="match status" value="1"/>
</dbReference>